<comment type="caution">
    <text evidence="1">The sequence shown here is derived from an EMBL/GenBank/DDBJ whole genome shotgun (WGS) entry which is preliminary data.</text>
</comment>
<dbReference type="EMBL" id="JAQAGZ010000003">
    <property type="protein sequence ID" value="MCZ8512007.1"/>
    <property type="molecule type" value="Genomic_DNA"/>
</dbReference>
<evidence type="ECO:0000313" key="1">
    <source>
        <dbReference type="EMBL" id="MCZ8512007.1"/>
    </source>
</evidence>
<proteinExistence type="predicted"/>
<dbReference type="InterPro" id="IPR009293">
    <property type="entry name" value="UPF0478"/>
</dbReference>
<dbReference type="RefSeq" id="WP_269880397.1">
    <property type="nucleotide sequence ID" value="NZ_JAQAGZ010000003.1"/>
</dbReference>
<sequence length="161" mass="17932">MGWAIVTLLLVLSACAAVITYFAVRMLRAAQITLIHTEGTLERILAELRATNEESQRLIGLSSEVLKDMQGKLRAVDSWFIAAQSTGEAADRMSRSVQTLSRAVEDTVLEAKRSVHSSQSTVNELMELTTAGIHLWHRWQASRQTKTELTAPPVSKHFKEE</sequence>
<accession>A0ABT4Q555</accession>
<evidence type="ECO:0000313" key="2">
    <source>
        <dbReference type="Proteomes" id="UP001527882"/>
    </source>
</evidence>
<organism evidence="1 2">
    <name type="scientific">Paenibacillus gyeongsangnamensis</name>
    <dbReference type="NCBI Taxonomy" id="3388067"/>
    <lineage>
        <taxon>Bacteria</taxon>
        <taxon>Bacillati</taxon>
        <taxon>Bacillota</taxon>
        <taxon>Bacilli</taxon>
        <taxon>Bacillales</taxon>
        <taxon>Paenibacillaceae</taxon>
        <taxon>Paenibacillus</taxon>
    </lineage>
</organism>
<name>A0ABT4Q555_9BACL</name>
<keyword evidence="2" id="KW-1185">Reference proteome</keyword>
<protein>
    <submittedName>
        <fullName evidence="1">DUF948 domain-containing protein</fullName>
    </submittedName>
</protein>
<gene>
    <name evidence="1" type="ORF">O9H85_06120</name>
</gene>
<reference evidence="1 2" key="1">
    <citation type="submission" date="2022-12" db="EMBL/GenBank/DDBJ databases">
        <title>Draft genome sequence of Paenibacillus sp. dW9.</title>
        <authorList>
            <person name="Choi E.-W."/>
            <person name="Kim D.-U."/>
        </authorList>
    </citation>
    <scope>NUCLEOTIDE SEQUENCE [LARGE SCALE GENOMIC DNA]</scope>
    <source>
        <strain evidence="2">dW9</strain>
    </source>
</reference>
<dbReference type="Proteomes" id="UP001527882">
    <property type="component" value="Unassembled WGS sequence"/>
</dbReference>
<dbReference type="Pfam" id="PF06103">
    <property type="entry name" value="DUF948"/>
    <property type="match status" value="1"/>
</dbReference>